<reference evidence="3" key="1">
    <citation type="submission" date="2014-09" db="EMBL/GenBank/DDBJ databases">
        <authorList>
            <person name="Sharma Rahul"/>
            <person name="Thines Marco"/>
        </authorList>
    </citation>
    <scope>NUCLEOTIDE SEQUENCE [LARGE SCALE GENOMIC DNA]</scope>
</reference>
<protein>
    <submittedName>
        <fullName evidence="2">Polyprotein</fullName>
    </submittedName>
</protein>
<keyword evidence="3" id="KW-1185">Reference proteome</keyword>
<proteinExistence type="predicted"/>
<dbReference type="STRING" id="4781.A0A0P1AIM6"/>
<dbReference type="AlphaFoldDB" id="A0A0P1AIM6"/>
<dbReference type="InterPro" id="IPR013103">
    <property type="entry name" value="RVT_2"/>
</dbReference>
<feature type="domain" description="Reverse transcriptase Ty1/copia-type" evidence="1">
    <location>
        <begin position="126"/>
        <end position="226"/>
    </location>
</feature>
<dbReference type="RefSeq" id="XP_024577129.1">
    <property type="nucleotide sequence ID" value="XM_024726453.1"/>
</dbReference>
<dbReference type="PANTHER" id="PTHR11439">
    <property type="entry name" value="GAG-POL-RELATED RETROTRANSPOSON"/>
    <property type="match status" value="1"/>
</dbReference>
<dbReference type="GeneID" id="36405999"/>
<evidence type="ECO:0000313" key="3">
    <source>
        <dbReference type="Proteomes" id="UP000054928"/>
    </source>
</evidence>
<sequence length="415" mass="47512">MVFLSNGPSQALVRQYVSLRYPPAVLEDRLVFSGERTRPHRLESDPDRLLTNGYDRGVALPSDSPGDQFDIEADAVPESKRQRVDSYEITLAVNDRHNLYQEAMATPEAAEWKEANRNEIRFHVMNHTWNIFTKPCDGKVIISRWMSARKYDERGNVVRHKARLVTRGFLQTHGVDYFDAYSPVASMNTIRTFLYTLREKDYAIRQHGVETAFLNGDLKEIVHMHSLEDIKVEAGMSSNNSDLANGLADPCFFIRPTEDNVDDNVVYVVLYVDDLLAGSKTQAIADGFCDELREHFVLKSLGFVRYVLGIEIVYEQDKGLLILKQIQFITKMLTKFGCHNAHAVRNPLVIGQDFTIDATHEAFDDKRRYRELVGSLLYVANATRFDISVALLILYQYLDRPTSAHWRAAKRVRDT</sequence>
<feature type="domain" description="Reverse transcriptase Ty1/copia-type" evidence="1">
    <location>
        <begin position="263"/>
        <end position="348"/>
    </location>
</feature>
<dbReference type="OMA" id="STITIMH"/>
<accession>A0A0P1AIM6</accession>
<name>A0A0P1AIM6_PLAHL</name>
<evidence type="ECO:0000313" key="2">
    <source>
        <dbReference type="EMBL" id="CEG40760.1"/>
    </source>
</evidence>
<dbReference type="Pfam" id="PF07727">
    <property type="entry name" value="RVT_2"/>
    <property type="match status" value="2"/>
</dbReference>
<evidence type="ECO:0000259" key="1">
    <source>
        <dbReference type="Pfam" id="PF07727"/>
    </source>
</evidence>
<dbReference type="OrthoDB" id="125229at2759"/>
<dbReference type="Proteomes" id="UP000054928">
    <property type="component" value="Unassembled WGS sequence"/>
</dbReference>
<dbReference type="PANTHER" id="PTHR11439:SF511">
    <property type="match status" value="1"/>
</dbReference>
<organism evidence="2 3">
    <name type="scientific">Plasmopara halstedii</name>
    <name type="common">Downy mildew of sunflower</name>
    <dbReference type="NCBI Taxonomy" id="4781"/>
    <lineage>
        <taxon>Eukaryota</taxon>
        <taxon>Sar</taxon>
        <taxon>Stramenopiles</taxon>
        <taxon>Oomycota</taxon>
        <taxon>Peronosporomycetes</taxon>
        <taxon>Peronosporales</taxon>
        <taxon>Peronosporaceae</taxon>
        <taxon>Plasmopara</taxon>
    </lineage>
</organism>
<dbReference type="EMBL" id="CCYD01000523">
    <property type="protein sequence ID" value="CEG40760.1"/>
    <property type="molecule type" value="Genomic_DNA"/>
</dbReference>